<dbReference type="AlphaFoldDB" id="D2W0Y8"/>
<name>D2W0Y8_NAEGR</name>
<dbReference type="Proteomes" id="UP000006671">
    <property type="component" value="Unassembled WGS sequence"/>
</dbReference>
<dbReference type="GeneID" id="8856865"/>
<proteinExistence type="predicted"/>
<keyword evidence="3" id="KW-1185">Reference proteome</keyword>
<dbReference type="OMA" id="CKEISAI"/>
<feature type="region of interest" description="Disordered" evidence="1">
    <location>
        <begin position="70"/>
        <end position="90"/>
    </location>
</feature>
<organism evidence="3">
    <name type="scientific">Naegleria gruberi</name>
    <name type="common">Amoeba</name>
    <dbReference type="NCBI Taxonomy" id="5762"/>
    <lineage>
        <taxon>Eukaryota</taxon>
        <taxon>Discoba</taxon>
        <taxon>Heterolobosea</taxon>
        <taxon>Tetramitia</taxon>
        <taxon>Eutetramitia</taxon>
        <taxon>Vahlkampfiidae</taxon>
        <taxon>Naegleria</taxon>
    </lineage>
</organism>
<accession>D2W0Y8</accession>
<dbReference type="VEuPathDB" id="AmoebaDB:NAEGRDRAFT_53848"/>
<evidence type="ECO:0000313" key="3">
    <source>
        <dbReference type="Proteomes" id="UP000006671"/>
    </source>
</evidence>
<dbReference type="EMBL" id="GG738920">
    <property type="protein sequence ID" value="EFC37225.1"/>
    <property type="molecule type" value="Genomic_DNA"/>
</dbReference>
<dbReference type="OrthoDB" id="10256690at2759"/>
<evidence type="ECO:0000313" key="2">
    <source>
        <dbReference type="EMBL" id="EFC37225.1"/>
    </source>
</evidence>
<protein>
    <submittedName>
        <fullName evidence="2">Predicted protein</fullName>
    </submittedName>
</protein>
<reference evidence="2 3" key="1">
    <citation type="journal article" date="2010" name="Cell">
        <title>The genome of Naegleria gruberi illuminates early eukaryotic versatility.</title>
        <authorList>
            <person name="Fritz-Laylin L.K."/>
            <person name="Prochnik S.E."/>
            <person name="Ginger M.L."/>
            <person name="Dacks J.B."/>
            <person name="Carpenter M.L."/>
            <person name="Field M.C."/>
            <person name="Kuo A."/>
            <person name="Paredez A."/>
            <person name="Chapman J."/>
            <person name="Pham J."/>
            <person name="Shu S."/>
            <person name="Neupane R."/>
            <person name="Cipriano M."/>
            <person name="Mancuso J."/>
            <person name="Tu H."/>
            <person name="Salamov A."/>
            <person name="Lindquist E."/>
            <person name="Shapiro H."/>
            <person name="Lucas S."/>
            <person name="Grigoriev I.V."/>
            <person name="Cande W.Z."/>
            <person name="Fulton C."/>
            <person name="Rokhsar D.S."/>
            <person name="Dawson S.C."/>
        </authorList>
    </citation>
    <scope>NUCLEOTIDE SEQUENCE [LARGE SCALE GENOMIC DNA]</scope>
    <source>
        <strain evidence="2 3">NEG-M</strain>
    </source>
</reference>
<dbReference type="RefSeq" id="XP_002669969.1">
    <property type="nucleotide sequence ID" value="XM_002669923.1"/>
</dbReference>
<feature type="compositionally biased region" description="Low complexity" evidence="1">
    <location>
        <begin position="71"/>
        <end position="81"/>
    </location>
</feature>
<dbReference type="KEGG" id="ngr:NAEGRDRAFT_53848"/>
<sequence>MLYSLARKQFKPSSSLIVNSAIIKFTHSSSPLFTLHSNNNKEYKSCSSFHTCINSSFYWQTPSDIKDGKVSRVASSSSSNNQKRKTKSKDHHHALFLEANLIPLKKKQYKEWSSREVSLTLLNNDHDEYVLESLEREIHCLLLSPNAKSMILHYQNIEALFRENKENRQVLQYLLEQFTKKSLDVSQSIVGYIGRGLSLLYLHEFEKSKTVFLTLNLIDNQMGVEKGGVGETDYPALYMSFVYLSRVYSKLNQQDQLKSCQKAIKDIEGLDNPILSKFEL</sequence>
<evidence type="ECO:0000256" key="1">
    <source>
        <dbReference type="SAM" id="MobiDB-lite"/>
    </source>
</evidence>
<gene>
    <name evidence="2" type="ORF">NAEGRDRAFT_53848</name>
</gene>
<dbReference type="InParanoid" id="D2W0Y8"/>